<dbReference type="RefSeq" id="WP_105482818.1">
    <property type="nucleotide sequence ID" value="NZ_NIGF01000003.1"/>
</dbReference>
<dbReference type="EMBL" id="NIGF01000003">
    <property type="protein sequence ID" value="PQV64948.1"/>
    <property type="molecule type" value="Genomic_DNA"/>
</dbReference>
<proteinExistence type="inferred from homology"/>
<comment type="subunit">
    <text evidence="9">Forms a complex with SecD. Part of the essential Sec protein translocation apparatus which comprises SecA, SecYEG and auxiliary proteins SecDF. Other proteins may also be involved.</text>
</comment>
<dbReference type="InterPro" id="IPR022645">
    <property type="entry name" value="SecD/SecF_bac"/>
</dbReference>
<keyword evidence="6 9" id="KW-1133">Transmembrane helix</keyword>
<dbReference type="InParanoid" id="A0A2S8SVY3"/>
<evidence type="ECO:0000256" key="3">
    <source>
        <dbReference type="ARBA" id="ARBA00022475"/>
    </source>
</evidence>
<organism evidence="11 12">
    <name type="scientific">Abditibacterium utsteinense</name>
    <dbReference type="NCBI Taxonomy" id="1960156"/>
    <lineage>
        <taxon>Bacteria</taxon>
        <taxon>Pseudomonadati</taxon>
        <taxon>Abditibacteriota</taxon>
        <taxon>Abditibacteriia</taxon>
        <taxon>Abditibacteriales</taxon>
        <taxon>Abditibacteriaceae</taxon>
        <taxon>Abditibacterium</taxon>
    </lineage>
</organism>
<dbReference type="OrthoDB" id="9805019at2"/>
<feature type="transmembrane region" description="Helical" evidence="9">
    <location>
        <begin position="209"/>
        <end position="229"/>
    </location>
</feature>
<evidence type="ECO:0000256" key="1">
    <source>
        <dbReference type="ARBA" id="ARBA00004651"/>
    </source>
</evidence>
<dbReference type="InterPro" id="IPR005665">
    <property type="entry name" value="SecF_bac"/>
</dbReference>
<evidence type="ECO:0000256" key="7">
    <source>
        <dbReference type="ARBA" id="ARBA00023010"/>
    </source>
</evidence>
<dbReference type="GO" id="GO:0005886">
    <property type="term" value="C:plasma membrane"/>
    <property type="evidence" value="ECO:0007669"/>
    <property type="project" value="UniProtKB-SubCell"/>
</dbReference>
<feature type="domain" description="Protein export membrane protein SecD/SecF C-terminal" evidence="10">
    <location>
        <begin position="131"/>
        <end position="312"/>
    </location>
</feature>
<dbReference type="GO" id="GO:0065002">
    <property type="term" value="P:intracellular protein transmembrane transport"/>
    <property type="evidence" value="ECO:0007669"/>
    <property type="project" value="UniProtKB-UniRule"/>
</dbReference>
<comment type="similarity">
    <text evidence="9">Belongs to the SecD/SecF family. SecF subfamily.</text>
</comment>
<evidence type="ECO:0000313" key="12">
    <source>
        <dbReference type="Proteomes" id="UP000237684"/>
    </source>
</evidence>
<evidence type="ECO:0000256" key="5">
    <source>
        <dbReference type="ARBA" id="ARBA00022927"/>
    </source>
</evidence>
<evidence type="ECO:0000256" key="2">
    <source>
        <dbReference type="ARBA" id="ARBA00022448"/>
    </source>
</evidence>
<dbReference type="Pfam" id="PF02355">
    <property type="entry name" value="SecD_SecF_C"/>
    <property type="match status" value="1"/>
</dbReference>
<dbReference type="InterPro" id="IPR022813">
    <property type="entry name" value="SecD/SecF_arch_bac"/>
</dbReference>
<evidence type="ECO:0000256" key="4">
    <source>
        <dbReference type="ARBA" id="ARBA00022692"/>
    </source>
</evidence>
<feature type="transmembrane region" description="Helical" evidence="9">
    <location>
        <begin position="260"/>
        <end position="278"/>
    </location>
</feature>
<keyword evidence="12" id="KW-1185">Reference proteome</keyword>
<keyword evidence="4 9" id="KW-0812">Transmembrane</keyword>
<dbReference type="NCBIfam" id="TIGR00966">
    <property type="entry name" value="transloc_SecF"/>
    <property type="match status" value="1"/>
</dbReference>
<dbReference type="Proteomes" id="UP000237684">
    <property type="component" value="Unassembled WGS sequence"/>
</dbReference>
<dbReference type="PANTHER" id="PTHR30081:SF8">
    <property type="entry name" value="PROTEIN TRANSLOCASE SUBUNIT SECF"/>
    <property type="match status" value="1"/>
</dbReference>
<dbReference type="Gene3D" id="1.20.1640.10">
    <property type="entry name" value="Multidrug efflux transporter AcrB transmembrane domain"/>
    <property type="match status" value="1"/>
</dbReference>
<dbReference type="HAMAP" id="MF_01464_B">
    <property type="entry name" value="SecF_B"/>
    <property type="match status" value="1"/>
</dbReference>
<dbReference type="AlphaFoldDB" id="A0A2S8SVY3"/>
<comment type="caution">
    <text evidence="11">The sequence shown here is derived from an EMBL/GenBank/DDBJ whole genome shotgun (WGS) entry which is preliminary data.</text>
</comment>
<evidence type="ECO:0000313" key="11">
    <source>
        <dbReference type="EMBL" id="PQV64948.1"/>
    </source>
</evidence>
<dbReference type="NCBIfam" id="TIGR00916">
    <property type="entry name" value="2A0604s01"/>
    <property type="match status" value="1"/>
</dbReference>
<comment type="subcellular location">
    <subcellularLocation>
        <location evidence="1 9">Cell membrane</location>
        <topology evidence="1 9">Multi-pass membrane protein</topology>
    </subcellularLocation>
</comment>
<dbReference type="InterPro" id="IPR055344">
    <property type="entry name" value="SecD_SecF_C_bact"/>
</dbReference>
<accession>A0A2S8SVY3</accession>
<dbReference type="GO" id="GO:0006605">
    <property type="term" value="P:protein targeting"/>
    <property type="evidence" value="ECO:0007669"/>
    <property type="project" value="UniProtKB-UniRule"/>
</dbReference>
<dbReference type="PANTHER" id="PTHR30081">
    <property type="entry name" value="PROTEIN-EXPORT MEMBRANE PROTEIN SEC"/>
    <property type="match status" value="1"/>
</dbReference>
<feature type="transmembrane region" description="Helical" evidence="9">
    <location>
        <begin position="284"/>
        <end position="310"/>
    </location>
</feature>
<dbReference type="InterPro" id="IPR022646">
    <property type="entry name" value="SecD/SecF_CS"/>
</dbReference>
<evidence type="ECO:0000259" key="10">
    <source>
        <dbReference type="Pfam" id="PF02355"/>
    </source>
</evidence>
<dbReference type="Pfam" id="PF07549">
    <property type="entry name" value="Sec_GG"/>
    <property type="match status" value="1"/>
</dbReference>
<feature type="transmembrane region" description="Helical" evidence="9">
    <location>
        <begin position="147"/>
        <end position="164"/>
    </location>
</feature>
<gene>
    <name evidence="9" type="primary">secF</name>
    <name evidence="11" type="ORF">B1R32_103216</name>
</gene>
<keyword evidence="7 9" id="KW-0811">Translocation</keyword>
<sequence>MDFRGKNIDLVGKMKLWFGLSVAVMILGLIGVLMPPAGLNLGIDFKGGSQFTYRLPEKSRPQGGQETALLGKINDNLQSVKLIGTRTQIAGGQDLVVNTSAQTDSEANTQERIVSGAVAKALGIASIKPEGRQQVGAIIGDELRSNAIKGVVLGVLCIAAWIYIRYNFAGDGLRYAVAGIVALVHDVIVLIGIFALIGKIDPRVEIDSGFIAALLTVVGYSINDSVVIFDRLRENLRIRRGETFDKIVNDSLLETMSRSINTGLTVLIMLFVLLMFGGESIYNFTLAMLIGIASGLYSSIFNASMVLVAWNRWEEKRAARLKGERDASRTNISVRETSRGAALKTRAK</sequence>
<name>A0A2S8SVY3_9BACT</name>
<evidence type="ECO:0000256" key="8">
    <source>
        <dbReference type="ARBA" id="ARBA00023136"/>
    </source>
</evidence>
<keyword evidence="8 9" id="KW-0472">Membrane</keyword>
<feature type="transmembrane region" description="Helical" evidence="9">
    <location>
        <begin position="16"/>
        <end position="34"/>
    </location>
</feature>
<dbReference type="GO" id="GO:0015450">
    <property type="term" value="F:protein-transporting ATPase activity"/>
    <property type="evidence" value="ECO:0007669"/>
    <property type="project" value="InterPro"/>
</dbReference>
<keyword evidence="2 9" id="KW-0813">Transport</keyword>
<dbReference type="GO" id="GO:0043952">
    <property type="term" value="P:protein transport by the Sec complex"/>
    <property type="evidence" value="ECO:0007669"/>
    <property type="project" value="UniProtKB-UniRule"/>
</dbReference>
<dbReference type="InterPro" id="IPR048634">
    <property type="entry name" value="SecD_SecF_C"/>
</dbReference>
<reference evidence="11 12" key="1">
    <citation type="journal article" date="2018" name="Syst. Appl. Microbiol.">
        <title>Abditibacterium utsteinense sp. nov., the first cultivated member of candidate phylum FBP, isolated from ice-free Antarctic soil samples.</title>
        <authorList>
            <person name="Tahon G."/>
            <person name="Tytgat B."/>
            <person name="Lebbe L."/>
            <person name="Carlier A."/>
            <person name="Willems A."/>
        </authorList>
    </citation>
    <scope>NUCLEOTIDE SEQUENCE [LARGE SCALE GENOMIC DNA]</scope>
    <source>
        <strain evidence="11 12">LMG 29911</strain>
    </source>
</reference>
<feature type="transmembrane region" description="Helical" evidence="9">
    <location>
        <begin position="176"/>
        <end position="197"/>
    </location>
</feature>
<evidence type="ECO:0000256" key="6">
    <source>
        <dbReference type="ARBA" id="ARBA00022989"/>
    </source>
</evidence>
<keyword evidence="5 9" id="KW-0653">Protein transport</keyword>
<dbReference type="PRINTS" id="PR01755">
    <property type="entry name" value="SECFTRNLCASE"/>
</dbReference>
<evidence type="ECO:0000256" key="9">
    <source>
        <dbReference type="HAMAP-Rule" id="MF_01464"/>
    </source>
</evidence>
<protein>
    <recommendedName>
        <fullName evidence="9">Protein-export membrane protein SecF</fullName>
    </recommendedName>
</protein>
<keyword evidence="3 9" id="KW-1003">Cell membrane</keyword>
<comment type="function">
    <text evidence="9">Part of the Sec protein translocase complex. Interacts with the SecYEG preprotein conducting channel. SecDF uses the proton motive force (PMF) to complete protein translocation after the ATP-dependent function of SecA.</text>
</comment>
<dbReference type="SUPFAM" id="SSF82866">
    <property type="entry name" value="Multidrug efflux transporter AcrB transmembrane domain"/>
    <property type="match status" value="1"/>
</dbReference>